<dbReference type="Pfam" id="PF02515">
    <property type="entry name" value="CoA_transf_3"/>
    <property type="match status" value="1"/>
</dbReference>
<dbReference type="InterPro" id="IPR044855">
    <property type="entry name" value="CoA-Trfase_III_dom3_sf"/>
</dbReference>
<keyword evidence="3" id="KW-1185">Reference proteome</keyword>
<dbReference type="GO" id="GO:0008410">
    <property type="term" value="F:CoA-transferase activity"/>
    <property type="evidence" value="ECO:0007669"/>
    <property type="project" value="TreeGrafter"/>
</dbReference>
<accession>A0A561SJF7</accession>
<dbReference type="Gene3D" id="3.40.50.10540">
    <property type="entry name" value="Crotonobetainyl-coa:carnitine coa-transferase, domain 1"/>
    <property type="match status" value="1"/>
</dbReference>
<proteinExistence type="predicted"/>
<dbReference type="Proteomes" id="UP000321261">
    <property type="component" value="Unassembled WGS sequence"/>
</dbReference>
<sequence length="402" mass="42833">MPPPPADLRLLDGVRIVAFATFLIGPAAVQYLADMGADVIKIEEPSRGPHERHWAGAGTFVNGVSAFFLMSNRNMRSVAIDLKSDAGRAAALDLCAGADVVVSNFRPEVMTRLGLDYATLSARKPDLIYASASGFGVESPYRHLPGQDLILQSMTGLAAMTGPAGAPIAAGAAVVDQHAAALLAMGILAALHHRQATGEGQQLETTMVQAALDLQSEAYALHLNGAKLARPERTLATAYHEAPYGFYAVSDGYIALSMSPIARISEALGGPPELAPYLDPTTAFSQRQEIADALAPLLTRFTRDDLLALLREHGIWCAPVNDYAEALEDPIVEWLDPVAGFTHPQAGEVRVVKHPITYGTGSFAVRQVPAELGEHTREVLAEAGYTDERIDALAREGVVRVV</sequence>
<dbReference type="Gene3D" id="3.30.1540.10">
    <property type="entry name" value="formyl-coa transferase, domain 3"/>
    <property type="match status" value="1"/>
</dbReference>
<gene>
    <name evidence="2" type="ORF">FHX44_11900</name>
</gene>
<dbReference type="InterPro" id="IPR050483">
    <property type="entry name" value="CoA-transferase_III_domain"/>
</dbReference>
<dbReference type="AlphaFoldDB" id="A0A561SJF7"/>
<name>A0A561SJF7_9PSEU</name>
<dbReference type="InterPro" id="IPR023606">
    <property type="entry name" value="CoA-Trfase_III_dom_1_sf"/>
</dbReference>
<evidence type="ECO:0000256" key="1">
    <source>
        <dbReference type="ARBA" id="ARBA00022679"/>
    </source>
</evidence>
<keyword evidence="1 2" id="KW-0808">Transferase</keyword>
<dbReference type="InterPro" id="IPR003673">
    <property type="entry name" value="CoA-Trfase_fam_III"/>
</dbReference>
<dbReference type="RefSeq" id="WP_147254297.1">
    <property type="nucleotide sequence ID" value="NZ_VIWU01000001.1"/>
</dbReference>
<dbReference type="OrthoDB" id="9797653at2"/>
<comment type="caution">
    <text evidence="2">The sequence shown here is derived from an EMBL/GenBank/DDBJ whole genome shotgun (WGS) entry which is preliminary data.</text>
</comment>
<dbReference type="EMBL" id="VIWU01000001">
    <property type="protein sequence ID" value="TWF75016.1"/>
    <property type="molecule type" value="Genomic_DNA"/>
</dbReference>
<reference evidence="2 3" key="1">
    <citation type="submission" date="2019-06" db="EMBL/GenBank/DDBJ databases">
        <title>Sequencing the genomes of 1000 actinobacteria strains.</title>
        <authorList>
            <person name="Klenk H.-P."/>
        </authorList>
    </citation>
    <scope>NUCLEOTIDE SEQUENCE [LARGE SCALE GENOMIC DNA]</scope>
    <source>
        <strain evidence="2 3">DSM 45671</strain>
    </source>
</reference>
<dbReference type="PANTHER" id="PTHR48207:SF4">
    <property type="entry name" value="BLL6097 PROTEIN"/>
    <property type="match status" value="1"/>
</dbReference>
<dbReference type="PANTHER" id="PTHR48207">
    <property type="entry name" value="SUCCINATE--HYDROXYMETHYLGLUTARATE COA-TRANSFERASE"/>
    <property type="match status" value="1"/>
</dbReference>
<organism evidence="2 3">
    <name type="scientific">Pseudonocardia hierapolitana</name>
    <dbReference type="NCBI Taxonomy" id="1128676"/>
    <lineage>
        <taxon>Bacteria</taxon>
        <taxon>Bacillati</taxon>
        <taxon>Actinomycetota</taxon>
        <taxon>Actinomycetes</taxon>
        <taxon>Pseudonocardiales</taxon>
        <taxon>Pseudonocardiaceae</taxon>
        <taxon>Pseudonocardia</taxon>
    </lineage>
</organism>
<protein>
    <submittedName>
        <fullName evidence="2">Crotonobetainyl-CoA:carnitine CoA-transferase CaiB-like acyl-CoA transferase</fullName>
    </submittedName>
</protein>
<dbReference type="SUPFAM" id="SSF89796">
    <property type="entry name" value="CoA-transferase family III (CaiB/BaiF)"/>
    <property type="match status" value="1"/>
</dbReference>
<evidence type="ECO:0000313" key="2">
    <source>
        <dbReference type="EMBL" id="TWF75016.1"/>
    </source>
</evidence>
<evidence type="ECO:0000313" key="3">
    <source>
        <dbReference type="Proteomes" id="UP000321261"/>
    </source>
</evidence>